<dbReference type="GO" id="GO:0005744">
    <property type="term" value="C:TIM23 mitochondrial import inner membrane translocase complex"/>
    <property type="evidence" value="ECO:0007669"/>
    <property type="project" value="TreeGrafter"/>
</dbReference>
<dbReference type="GO" id="GO:0045039">
    <property type="term" value="P:protein insertion into mitochondrial inner membrane"/>
    <property type="evidence" value="ECO:0007669"/>
    <property type="project" value="TreeGrafter"/>
</dbReference>
<evidence type="ECO:0008006" key="9">
    <source>
        <dbReference type="Google" id="ProtNLM"/>
    </source>
</evidence>
<keyword evidence="8" id="KW-1185">Reference proteome</keyword>
<feature type="non-terminal residue" evidence="7">
    <location>
        <position position="1"/>
    </location>
</feature>
<proteinExistence type="inferred from homology"/>
<evidence type="ECO:0000256" key="5">
    <source>
        <dbReference type="ARBA" id="ARBA00023136"/>
    </source>
</evidence>
<comment type="similarity">
    <text evidence="2">Belongs to the MGR2 family.</text>
</comment>
<sequence length="104" mass="11468">LTYTNMEPSTFEKMKMGAAMGGTVGLCIGFVFGSISLMRFGAGNKSPISMLSQYMIGSAASFGFFMSIGSVVRSENRFLISNMNLPIITNQRRIMDNKIKYIDE</sequence>
<dbReference type="SMART" id="SM01378">
    <property type="entry name" value="Romo1"/>
    <property type="match status" value="1"/>
</dbReference>
<evidence type="ECO:0000313" key="8">
    <source>
        <dbReference type="Proteomes" id="UP000650833"/>
    </source>
</evidence>
<feature type="transmembrane region" description="Helical" evidence="6">
    <location>
        <begin position="54"/>
        <end position="72"/>
    </location>
</feature>
<dbReference type="InterPro" id="IPR018450">
    <property type="entry name" value="Romo1/Mgr2"/>
</dbReference>
<name>A0A8H7R4M4_9FUNG</name>
<dbReference type="OrthoDB" id="5409308at2759"/>
<keyword evidence="3 6" id="KW-0812">Transmembrane</keyword>
<gene>
    <name evidence="7" type="ORF">INT46_008987</name>
</gene>
<evidence type="ECO:0000256" key="4">
    <source>
        <dbReference type="ARBA" id="ARBA00022989"/>
    </source>
</evidence>
<dbReference type="Pfam" id="PF10247">
    <property type="entry name" value="Romo1"/>
    <property type="match status" value="1"/>
</dbReference>
<organism evidence="7 8">
    <name type="scientific">Mucor plumbeus</name>
    <dbReference type="NCBI Taxonomy" id="97098"/>
    <lineage>
        <taxon>Eukaryota</taxon>
        <taxon>Fungi</taxon>
        <taxon>Fungi incertae sedis</taxon>
        <taxon>Mucoromycota</taxon>
        <taxon>Mucoromycotina</taxon>
        <taxon>Mucoromycetes</taxon>
        <taxon>Mucorales</taxon>
        <taxon>Mucorineae</taxon>
        <taxon>Mucoraceae</taxon>
        <taxon>Mucor</taxon>
    </lineage>
</organism>
<dbReference type="PANTHER" id="PTHR28525">
    <property type="entry name" value="REACTIVE OXYGEN SPECIES MODULATOR 1"/>
    <property type="match status" value="1"/>
</dbReference>
<evidence type="ECO:0000256" key="1">
    <source>
        <dbReference type="ARBA" id="ARBA00004370"/>
    </source>
</evidence>
<accession>A0A8H7R4M4</accession>
<evidence type="ECO:0000256" key="3">
    <source>
        <dbReference type="ARBA" id="ARBA00022692"/>
    </source>
</evidence>
<keyword evidence="4 6" id="KW-1133">Transmembrane helix</keyword>
<dbReference type="AlphaFoldDB" id="A0A8H7R4M4"/>
<protein>
    <recommendedName>
        <fullName evidence="9">Reactive oxygen species modulator 1</fullName>
    </recommendedName>
</protein>
<evidence type="ECO:0000256" key="6">
    <source>
        <dbReference type="SAM" id="Phobius"/>
    </source>
</evidence>
<dbReference type="GO" id="GO:0030150">
    <property type="term" value="P:protein import into mitochondrial matrix"/>
    <property type="evidence" value="ECO:0007669"/>
    <property type="project" value="TreeGrafter"/>
</dbReference>
<evidence type="ECO:0000256" key="2">
    <source>
        <dbReference type="ARBA" id="ARBA00007839"/>
    </source>
</evidence>
<dbReference type="PANTHER" id="PTHR28525:SF1">
    <property type="entry name" value="REACTIVE OXYGEN SPECIES MODULATOR 1"/>
    <property type="match status" value="1"/>
</dbReference>
<comment type="caution">
    <text evidence="7">The sequence shown here is derived from an EMBL/GenBank/DDBJ whole genome shotgun (WGS) entry which is preliminary data.</text>
</comment>
<evidence type="ECO:0000313" key="7">
    <source>
        <dbReference type="EMBL" id="KAG2203203.1"/>
    </source>
</evidence>
<keyword evidence="5 6" id="KW-0472">Membrane</keyword>
<dbReference type="EMBL" id="JAEPRC010000235">
    <property type="protein sequence ID" value="KAG2203203.1"/>
    <property type="molecule type" value="Genomic_DNA"/>
</dbReference>
<dbReference type="Proteomes" id="UP000650833">
    <property type="component" value="Unassembled WGS sequence"/>
</dbReference>
<comment type="subcellular location">
    <subcellularLocation>
        <location evidence="1">Membrane</location>
    </subcellularLocation>
</comment>
<reference evidence="7" key="1">
    <citation type="submission" date="2020-12" db="EMBL/GenBank/DDBJ databases">
        <title>Metabolic potential, ecology and presence of endohyphal bacteria is reflected in genomic diversity of Mucoromycotina.</title>
        <authorList>
            <person name="Muszewska A."/>
            <person name="Okrasinska A."/>
            <person name="Steczkiewicz K."/>
            <person name="Drgas O."/>
            <person name="Orlowska M."/>
            <person name="Perlinska-Lenart U."/>
            <person name="Aleksandrzak-Piekarczyk T."/>
            <person name="Szatraj K."/>
            <person name="Zielenkiewicz U."/>
            <person name="Pilsyk S."/>
            <person name="Malc E."/>
            <person name="Mieczkowski P."/>
            <person name="Kruszewska J.S."/>
            <person name="Biernat P."/>
            <person name="Pawlowska J."/>
        </authorList>
    </citation>
    <scope>NUCLEOTIDE SEQUENCE</scope>
    <source>
        <strain evidence="7">CBS 226.32</strain>
    </source>
</reference>
<feature type="transmembrane region" description="Helical" evidence="6">
    <location>
        <begin position="20"/>
        <end position="42"/>
    </location>
</feature>